<accession>A0AAE1ANP2</accession>
<proteinExistence type="predicted"/>
<dbReference type="Proteomes" id="UP001283361">
    <property type="component" value="Unassembled WGS sequence"/>
</dbReference>
<dbReference type="EMBL" id="JAWDGP010001593">
    <property type="protein sequence ID" value="KAK3790017.1"/>
    <property type="molecule type" value="Genomic_DNA"/>
</dbReference>
<evidence type="ECO:0000313" key="1">
    <source>
        <dbReference type="EMBL" id="KAK3790017.1"/>
    </source>
</evidence>
<organism evidence="1 2">
    <name type="scientific">Elysia crispata</name>
    <name type="common">lettuce slug</name>
    <dbReference type="NCBI Taxonomy" id="231223"/>
    <lineage>
        <taxon>Eukaryota</taxon>
        <taxon>Metazoa</taxon>
        <taxon>Spiralia</taxon>
        <taxon>Lophotrochozoa</taxon>
        <taxon>Mollusca</taxon>
        <taxon>Gastropoda</taxon>
        <taxon>Heterobranchia</taxon>
        <taxon>Euthyneura</taxon>
        <taxon>Panpulmonata</taxon>
        <taxon>Sacoglossa</taxon>
        <taxon>Placobranchoidea</taxon>
        <taxon>Plakobranchidae</taxon>
        <taxon>Elysia</taxon>
    </lineage>
</organism>
<keyword evidence="2" id="KW-1185">Reference proteome</keyword>
<comment type="caution">
    <text evidence="1">The sequence shown here is derived from an EMBL/GenBank/DDBJ whole genome shotgun (WGS) entry which is preliminary data.</text>
</comment>
<protein>
    <submittedName>
        <fullName evidence="1">Uncharacterized protein</fullName>
    </submittedName>
</protein>
<sequence length="167" mass="19015">MSVPVEFSREFENPRVRKIGHPTAASWSSGSSAWLDLKRLGREICERCETDLFRDKQLGCIYINASWQVCIFTFLYRMRGALACNGVDAARHGAFISSFSSSTRSLSGSYHQQSRVRVSHLSDHRVLCVNFFRIKQTVEVILSCFNHKQTCQVLSEISSDLNERNAM</sequence>
<gene>
    <name evidence="1" type="ORF">RRG08_016330</name>
</gene>
<reference evidence="1" key="1">
    <citation type="journal article" date="2023" name="G3 (Bethesda)">
        <title>A reference genome for the long-term kleptoplast-retaining sea slug Elysia crispata morphotype clarki.</title>
        <authorList>
            <person name="Eastman K.E."/>
            <person name="Pendleton A.L."/>
            <person name="Shaikh M.A."/>
            <person name="Suttiyut T."/>
            <person name="Ogas R."/>
            <person name="Tomko P."/>
            <person name="Gavelis G."/>
            <person name="Widhalm J.R."/>
            <person name="Wisecaver J.H."/>
        </authorList>
    </citation>
    <scope>NUCLEOTIDE SEQUENCE</scope>
    <source>
        <strain evidence="1">ECLA1</strain>
    </source>
</reference>
<dbReference type="AlphaFoldDB" id="A0AAE1ANP2"/>
<name>A0AAE1ANP2_9GAST</name>
<evidence type="ECO:0000313" key="2">
    <source>
        <dbReference type="Proteomes" id="UP001283361"/>
    </source>
</evidence>